<dbReference type="EMBL" id="MPTB01000010">
    <property type="protein sequence ID" value="OMD49205.1"/>
    <property type="molecule type" value="Genomic_DNA"/>
</dbReference>
<keyword evidence="16" id="KW-1185">Reference proteome</keyword>
<evidence type="ECO:0000259" key="13">
    <source>
        <dbReference type="PROSITE" id="PS51098"/>
    </source>
</evidence>
<dbReference type="InterPro" id="IPR003352">
    <property type="entry name" value="PTS_EIIC"/>
</dbReference>
<dbReference type="InterPro" id="IPR013013">
    <property type="entry name" value="PTS_EIIC_1"/>
</dbReference>
<dbReference type="PROSITE" id="PS51098">
    <property type="entry name" value="PTS_EIIB_TYPE_1"/>
    <property type="match status" value="1"/>
</dbReference>
<evidence type="ECO:0000256" key="3">
    <source>
        <dbReference type="ARBA" id="ARBA00022475"/>
    </source>
</evidence>
<evidence type="ECO:0000256" key="1">
    <source>
        <dbReference type="ARBA" id="ARBA00004651"/>
    </source>
</evidence>
<dbReference type="PROSITE" id="PS51103">
    <property type="entry name" value="PTS_EIIC_TYPE_1"/>
    <property type="match status" value="1"/>
</dbReference>
<feature type="transmembrane region" description="Helical" evidence="12">
    <location>
        <begin position="165"/>
        <end position="187"/>
    </location>
</feature>
<dbReference type="Pfam" id="PF00367">
    <property type="entry name" value="PTS_EIIB"/>
    <property type="match status" value="1"/>
</dbReference>
<keyword evidence="8" id="KW-0418">Kinase</keyword>
<feature type="transmembrane region" description="Helical" evidence="12">
    <location>
        <begin position="380"/>
        <end position="401"/>
    </location>
</feature>
<dbReference type="Pfam" id="PF02378">
    <property type="entry name" value="PTS_EIIC"/>
    <property type="match status" value="1"/>
</dbReference>
<evidence type="ECO:0000256" key="5">
    <source>
        <dbReference type="ARBA" id="ARBA00022679"/>
    </source>
</evidence>
<dbReference type="Proteomes" id="UP000187412">
    <property type="component" value="Unassembled WGS sequence"/>
</dbReference>
<feature type="transmembrane region" description="Helical" evidence="12">
    <location>
        <begin position="133"/>
        <end position="153"/>
    </location>
</feature>
<dbReference type="CDD" id="cd00212">
    <property type="entry name" value="PTS_IIB_glc"/>
    <property type="match status" value="1"/>
</dbReference>
<dbReference type="SUPFAM" id="SSF55604">
    <property type="entry name" value="Glucose permease domain IIB"/>
    <property type="match status" value="1"/>
</dbReference>
<keyword evidence="5" id="KW-0808">Transferase</keyword>
<evidence type="ECO:0000256" key="10">
    <source>
        <dbReference type="ARBA" id="ARBA00023136"/>
    </source>
</evidence>
<evidence type="ECO:0000256" key="2">
    <source>
        <dbReference type="ARBA" id="ARBA00022448"/>
    </source>
</evidence>
<keyword evidence="9 12" id="KW-1133">Transmembrane helix</keyword>
<evidence type="ECO:0000256" key="8">
    <source>
        <dbReference type="ARBA" id="ARBA00022777"/>
    </source>
</evidence>
<feature type="active site" description="Phosphocysteine intermediate; for EIIB activity" evidence="11">
    <location>
        <position position="28"/>
    </location>
</feature>
<feature type="transmembrane region" description="Helical" evidence="12">
    <location>
        <begin position="234"/>
        <end position="253"/>
    </location>
</feature>
<evidence type="ECO:0000256" key="6">
    <source>
        <dbReference type="ARBA" id="ARBA00022683"/>
    </source>
</evidence>
<feature type="transmembrane region" description="Helical" evidence="12">
    <location>
        <begin position="349"/>
        <end position="368"/>
    </location>
</feature>
<sequence length="487" mass="51592">MRGSARELAVHLIRLSGGSGNVLEAIHCTTRLRLRLRDSSLVDEAGLSGMQEVQGVFFRAEQLQIILGSANVFKVHRQVVRILQDGQLTQQEEVQSAGPSESISPDSTAGSKRALLPYMFRQIVDAVSFFSDIVVPMIPLFVGVGLLLGLLSMMEAFGWAQPESVPFRTLSLLTGSAFQILAVMFGYHTAKRFGGTPALGAAIGVVMTRPDLLQVTGFGGAPISSENLLLTPQFGYPGAVIPTILAVLLMSLIEKCLRRILPSSTAVMLIPFLSLAAGGSIAILVIGPLTYELSSSLSSLLEVVFRYGSSFFGLLLGGIYSSVVVSGLHHGIQAIEIGLITNPDVGVNFLLPIWSMANIGQAAAGLAVYARTRDKALKKIALPASITAFLGITEPVTFGVNLKLGRPFLGAALGGAAGGAYVAYYQVAADSFGLTGIPMIAFTVQLGQLNLIHYLIGFLLAAITAFTATWILGVDKRLLKEQTSIGE</sequence>
<feature type="transmembrane region" description="Helical" evidence="12">
    <location>
        <begin position="451"/>
        <end position="472"/>
    </location>
</feature>
<feature type="domain" description="PTS EIIC type-1" evidence="14">
    <location>
        <begin position="128"/>
        <end position="487"/>
    </location>
</feature>
<keyword evidence="3" id="KW-1003">Cell membrane</keyword>
<evidence type="ECO:0008006" key="17">
    <source>
        <dbReference type="Google" id="ProtNLM"/>
    </source>
</evidence>
<evidence type="ECO:0000256" key="11">
    <source>
        <dbReference type="PROSITE-ProRule" id="PRU00421"/>
    </source>
</evidence>
<dbReference type="InterPro" id="IPR001996">
    <property type="entry name" value="PTS_IIB_1"/>
</dbReference>
<protein>
    <recommendedName>
        <fullName evidence="17">PTS sugar transporter subunit IIA</fullName>
    </recommendedName>
</protein>
<evidence type="ECO:0000256" key="12">
    <source>
        <dbReference type="SAM" id="Phobius"/>
    </source>
</evidence>
<evidence type="ECO:0000256" key="4">
    <source>
        <dbReference type="ARBA" id="ARBA00022597"/>
    </source>
</evidence>
<comment type="subcellular location">
    <subcellularLocation>
        <location evidence="1">Cell membrane</location>
        <topology evidence="1">Multi-pass membrane protein</topology>
    </subcellularLocation>
</comment>
<feature type="transmembrane region" description="Helical" evidence="12">
    <location>
        <begin position="265"/>
        <end position="287"/>
    </location>
</feature>
<feature type="transmembrane region" description="Helical" evidence="12">
    <location>
        <begin position="307"/>
        <end position="328"/>
    </location>
</feature>
<keyword evidence="4" id="KW-0762">Sugar transport</keyword>
<evidence type="ECO:0000313" key="16">
    <source>
        <dbReference type="Proteomes" id="UP000187412"/>
    </source>
</evidence>
<proteinExistence type="predicted"/>
<dbReference type="PROSITE" id="PS01035">
    <property type="entry name" value="PTS_EIIB_TYPE_1_CYS"/>
    <property type="match status" value="1"/>
</dbReference>
<gene>
    <name evidence="15" type="ORF">BSK56_09780</name>
</gene>
<organism evidence="15 16">
    <name type="scientific">Paenibacillus borealis</name>
    <dbReference type="NCBI Taxonomy" id="160799"/>
    <lineage>
        <taxon>Bacteria</taxon>
        <taxon>Bacillati</taxon>
        <taxon>Bacillota</taxon>
        <taxon>Bacilli</taxon>
        <taxon>Bacillales</taxon>
        <taxon>Paenibacillaceae</taxon>
        <taxon>Paenibacillus</taxon>
    </lineage>
</organism>
<feature type="domain" description="PTS EIIB type-1" evidence="13">
    <location>
        <begin position="6"/>
        <end position="89"/>
    </location>
</feature>
<name>A0ABX3HHT0_PAEBO</name>
<evidence type="ECO:0000313" key="15">
    <source>
        <dbReference type="EMBL" id="OMD49205.1"/>
    </source>
</evidence>
<reference evidence="15 16" key="1">
    <citation type="submission" date="2016-10" db="EMBL/GenBank/DDBJ databases">
        <title>Paenibacillus species isolates.</title>
        <authorList>
            <person name="Beno S.M."/>
        </authorList>
    </citation>
    <scope>NUCLEOTIDE SEQUENCE [LARGE SCALE GENOMIC DNA]</scope>
    <source>
        <strain evidence="15 16">FSL H7-0744</strain>
    </source>
</reference>
<dbReference type="InterPro" id="IPR050558">
    <property type="entry name" value="PTS_Sugar-Specific_Components"/>
</dbReference>
<keyword evidence="10 12" id="KW-0472">Membrane</keyword>
<dbReference type="PANTHER" id="PTHR30175">
    <property type="entry name" value="PHOSPHOTRANSFERASE SYSTEM TRANSPORT PROTEIN"/>
    <property type="match status" value="1"/>
</dbReference>
<dbReference type="InterPro" id="IPR018113">
    <property type="entry name" value="PTrfase_EIIB_Cys"/>
</dbReference>
<dbReference type="InterPro" id="IPR036878">
    <property type="entry name" value="Glu_permease_IIB"/>
</dbReference>
<evidence type="ECO:0000256" key="7">
    <source>
        <dbReference type="ARBA" id="ARBA00022692"/>
    </source>
</evidence>
<keyword evidence="6" id="KW-0598">Phosphotransferase system</keyword>
<evidence type="ECO:0000256" key="9">
    <source>
        <dbReference type="ARBA" id="ARBA00022989"/>
    </source>
</evidence>
<comment type="caution">
    <text evidence="15">The sequence shown here is derived from an EMBL/GenBank/DDBJ whole genome shotgun (WGS) entry which is preliminary data.</text>
</comment>
<evidence type="ECO:0000259" key="14">
    <source>
        <dbReference type="PROSITE" id="PS51103"/>
    </source>
</evidence>
<feature type="transmembrane region" description="Helical" evidence="12">
    <location>
        <begin position="408"/>
        <end position="427"/>
    </location>
</feature>
<accession>A0ABX3HHT0</accession>
<keyword evidence="7 12" id="KW-0812">Transmembrane</keyword>
<keyword evidence="2" id="KW-0813">Transport</keyword>
<dbReference type="PANTHER" id="PTHR30175:SF7">
    <property type="entry name" value="NEGATIVE REGULATOR OF SACY ACTIVITY"/>
    <property type="match status" value="1"/>
</dbReference>
<dbReference type="Gene3D" id="3.30.1360.60">
    <property type="entry name" value="Glucose permease domain IIB"/>
    <property type="match status" value="1"/>
</dbReference>